<dbReference type="EMBL" id="WFLM01000002">
    <property type="protein sequence ID" value="KAB8039773.1"/>
    <property type="molecule type" value="Genomic_DNA"/>
</dbReference>
<dbReference type="Proteomes" id="UP000437748">
    <property type="component" value="Unassembled WGS sequence"/>
</dbReference>
<dbReference type="OrthoDB" id="5294599at2"/>
<organism evidence="2 3">
    <name type="scientific">Silvanigrella paludirubra</name>
    <dbReference type="NCBI Taxonomy" id="2499159"/>
    <lineage>
        <taxon>Bacteria</taxon>
        <taxon>Pseudomonadati</taxon>
        <taxon>Bdellovibrionota</taxon>
        <taxon>Oligoflexia</taxon>
        <taxon>Silvanigrellales</taxon>
        <taxon>Silvanigrellaceae</taxon>
        <taxon>Silvanigrella</taxon>
    </lineage>
</organism>
<evidence type="ECO:0000313" key="3">
    <source>
        <dbReference type="Proteomes" id="UP000437748"/>
    </source>
</evidence>
<accession>A0A6N6VUA6</accession>
<proteinExistence type="predicted"/>
<name>A0A6N6VUA6_9BACT</name>
<protein>
    <submittedName>
        <fullName evidence="2">Phosphatidylinositol kinase</fullName>
    </submittedName>
</protein>
<dbReference type="GO" id="GO:0016301">
    <property type="term" value="F:kinase activity"/>
    <property type="evidence" value="ECO:0007669"/>
    <property type="project" value="UniProtKB-KW"/>
</dbReference>
<sequence>MARKGKVFVFEYYAGIIEETDDGHFIFEYDESYLNLKKPFPVSLTLPIRKEKYESKYLFPFFDGLIPEGWLLSLSIKNWKLNEKDRMGLLLSVCEDCIGSVKVIPYEK</sequence>
<dbReference type="RefSeq" id="WP_153419252.1">
    <property type="nucleotide sequence ID" value="NZ_WFLM01000002.1"/>
</dbReference>
<comment type="caution">
    <text evidence="2">The sequence shown here is derived from an EMBL/GenBank/DDBJ whole genome shotgun (WGS) entry which is preliminary data.</text>
</comment>
<reference evidence="2 3" key="1">
    <citation type="submission" date="2019-10" db="EMBL/GenBank/DDBJ databases">
        <title>New species of Slilvanegrellaceae.</title>
        <authorList>
            <person name="Pitt A."/>
            <person name="Hahn M.W."/>
        </authorList>
    </citation>
    <scope>NUCLEOTIDE SEQUENCE [LARGE SCALE GENOMIC DNA]</scope>
    <source>
        <strain evidence="2 3">SP-Ram-0.45-NSY-1</strain>
    </source>
</reference>
<feature type="domain" description="HipA N-terminal subdomain 1" evidence="1">
    <location>
        <begin position="7"/>
        <end position="103"/>
    </location>
</feature>
<dbReference type="AlphaFoldDB" id="A0A6N6VUA6"/>
<dbReference type="Pfam" id="PF13657">
    <property type="entry name" value="Couple_hipA"/>
    <property type="match status" value="1"/>
</dbReference>
<keyword evidence="3" id="KW-1185">Reference proteome</keyword>
<gene>
    <name evidence="2" type="ORF">GCL60_05780</name>
</gene>
<dbReference type="NCBIfam" id="TIGR03071">
    <property type="entry name" value="couple_hipA"/>
    <property type="match status" value="1"/>
</dbReference>
<evidence type="ECO:0000313" key="2">
    <source>
        <dbReference type="EMBL" id="KAB8039773.1"/>
    </source>
</evidence>
<evidence type="ECO:0000259" key="1">
    <source>
        <dbReference type="Pfam" id="PF13657"/>
    </source>
</evidence>
<keyword evidence="2" id="KW-0418">Kinase</keyword>
<keyword evidence="2" id="KW-0808">Transferase</keyword>
<dbReference type="InterPro" id="IPR017508">
    <property type="entry name" value="HipA_N1"/>
</dbReference>